<dbReference type="Pfam" id="PF14373">
    <property type="entry name" value="Imm_superinfect"/>
    <property type="match status" value="1"/>
</dbReference>
<keyword evidence="1" id="KW-1133">Transmembrane helix</keyword>
<accession>A0ABV7VE43</accession>
<comment type="caution">
    <text evidence="2">The sequence shown here is derived from an EMBL/GenBank/DDBJ whole genome shotgun (WGS) entry which is preliminary data.</text>
</comment>
<name>A0ABV7VE43_9PROT</name>
<protein>
    <submittedName>
        <fullName evidence="2">Superinfection immunity protein</fullName>
    </submittedName>
</protein>
<sequence>MAGGLPRLIGLVLVLAAYCLPALLAWRRRHPLRQRILVANVLFGWTVIGWLICLAVALDLRPARLLRRRLRAP</sequence>
<keyword evidence="1" id="KW-0812">Transmembrane</keyword>
<feature type="transmembrane region" description="Helical" evidence="1">
    <location>
        <begin position="6"/>
        <end position="25"/>
    </location>
</feature>
<feature type="transmembrane region" description="Helical" evidence="1">
    <location>
        <begin position="37"/>
        <end position="58"/>
    </location>
</feature>
<organism evidence="2 3">
    <name type="scientific">Ferrovibrio xuzhouensis</name>
    <dbReference type="NCBI Taxonomy" id="1576914"/>
    <lineage>
        <taxon>Bacteria</taxon>
        <taxon>Pseudomonadati</taxon>
        <taxon>Pseudomonadota</taxon>
        <taxon>Alphaproteobacteria</taxon>
        <taxon>Rhodospirillales</taxon>
        <taxon>Rhodospirillaceae</taxon>
        <taxon>Ferrovibrio</taxon>
    </lineage>
</organism>
<keyword evidence="1" id="KW-0472">Membrane</keyword>
<dbReference type="RefSeq" id="WP_379723930.1">
    <property type="nucleotide sequence ID" value="NZ_JBHRYJ010000001.1"/>
</dbReference>
<proteinExistence type="predicted"/>
<gene>
    <name evidence="2" type="ORF">ACFOOQ_07635</name>
</gene>
<dbReference type="EMBL" id="JBHRYJ010000001">
    <property type="protein sequence ID" value="MFC3675409.1"/>
    <property type="molecule type" value="Genomic_DNA"/>
</dbReference>
<dbReference type="InterPro" id="IPR016410">
    <property type="entry name" value="Phage_imm"/>
</dbReference>
<reference evidence="3" key="1">
    <citation type="journal article" date="2019" name="Int. J. Syst. Evol. Microbiol.">
        <title>The Global Catalogue of Microorganisms (GCM) 10K type strain sequencing project: providing services to taxonomists for standard genome sequencing and annotation.</title>
        <authorList>
            <consortium name="The Broad Institute Genomics Platform"/>
            <consortium name="The Broad Institute Genome Sequencing Center for Infectious Disease"/>
            <person name="Wu L."/>
            <person name="Ma J."/>
        </authorList>
    </citation>
    <scope>NUCLEOTIDE SEQUENCE [LARGE SCALE GENOMIC DNA]</scope>
    <source>
        <strain evidence="3">KCTC 42182</strain>
    </source>
</reference>
<evidence type="ECO:0000313" key="3">
    <source>
        <dbReference type="Proteomes" id="UP001595711"/>
    </source>
</evidence>
<dbReference type="Proteomes" id="UP001595711">
    <property type="component" value="Unassembled WGS sequence"/>
</dbReference>
<evidence type="ECO:0000313" key="2">
    <source>
        <dbReference type="EMBL" id="MFC3675409.1"/>
    </source>
</evidence>
<keyword evidence="3" id="KW-1185">Reference proteome</keyword>
<evidence type="ECO:0000256" key="1">
    <source>
        <dbReference type="SAM" id="Phobius"/>
    </source>
</evidence>